<sequence>MRKSWSPWLGLIAALIATGCETQHSQLASSTAPALEDAASAVDSATAEAGAEFDGHSRGRRDFYPLTIGNHWRYARTFQVCVQAAGSDDCVPFFASAATRDIVQECETTVDGRPYVVESLTDTDSAGASSRRGSNLLRQDRSGLYRWDGLLQSPPCGPSAAELSARVDREAAAAVEQLARDTRRSMTRQAAWGAVQFKRERVDELVHGRGWSRPGGVLPGEISSLRYPLRRGATWVIRDAPRFTATVIALEHLRVGNRHLAAWLISVESELFGPDDVVRVRYSPSGFAGLETDLRATATDADGNPIETVISRELERLTWFELARRRD</sequence>
<dbReference type="EMBL" id="JABFRW010000028">
    <property type="protein sequence ID" value="NOT33072.1"/>
    <property type="molecule type" value="Genomic_DNA"/>
</dbReference>
<name>A0A849SCG5_UNCEI</name>
<reference evidence="1 2" key="1">
    <citation type="submission" date="2020-04" db="EMBL/GenBank/DDBJ databases">
        <title>Metagenomic profiling of ammonia- and methane-oxidizing microorganisms in a Dutch drinking water treatment plant.</title>
        <authorList>
            <person name="Poghosyan L."/>
            <person name="Leucker S."/>
        </authorList>
    </citation>
    <scope>NUCLEOTIDE SEQUENCE [LARGE SCALE GENOMIC DNA]</scope>
    <source>
        <strain evidence="1">S-RSF-IL-03</strain>
    </source>
</reference>
<gene>
    <name evidence="1" type="ORF">HOP12_02765</name>
</gene>
<dbReference type="AlphaFoldDB" id="A0A849SCG5"/>
<protein>
    <submittedName>
        <fullName evidence="1">Uncharacterized protein</fullName>
    </submittedName>
</protein>
<organism evidence="1 2">
    <name type="scientific">Eiseniibacteriota bacterium</name>
    <dbReference type="NCBI Taxonomy" id="2212470"/>
    <lineage>
        <taxon>Bacteria</taxon>
        <taxon>Candidatus Eiseniibacteriota</taxon>
    </lineage>
</organism>
<evidence type="ECO:0000313" key="1">
    <source>
        <dbReference type="EMBL" id="NOT33072.1"/>
    </source>
</evidence>
<dbReference type="Proteomes" id="UP000580839">
    <property type="component" value="Unassembled WGS sequence"/>
</dbReference>
<evidence type="ECO:0000313" key="2">
    <source>
        <dbReference type="Proteomes" id="UP000580839"/>
    </source>
</evidence>
<comment type="caution">
    <text evidence="1">The sequence shown here is derived from an EMBL/GenBank/DDBJ whole genome shotgun (WGS) entry which is preliminary data.</text>
</comment>
<accession>A0A849SCG5</accession>
<dbReference type="PROSITE" id="PS51257">
    <property type="entry name" value="PROKAR_LIPOPROTEIN"/>
    <property type="match status" value="1"/>
</dbReference>
<proteinExistence type="predicted"/>